<comment type="caution">
    <text evidence="2">The sequence shown here is derived from an EMBL/GenBank/DDBJ whole genome shotgun (WGS) entry which is preliminary data.</text>
</comment>
<keyword evidence="3" id="KW-1185">Reference proteome</keyword>
<gene>
    <name evidence="2" type="ORF">HNQ72_002099</name>
</gene>
<evidence type="ECO:0000313" key="3">
    <source>
        <dbReference type="Proteomes" id="UP000547879"/>
    </source>
</evidence>
<dbReference type="Pfam" id="PF03692">
    <property type="entry name" value="CxxCxxCC"/>
    <property type="match status" value="1"/>
</dbReference>
<dbReference type="InterPro" id="IPR005358">
    <property type="entry name" value="Puta_zinc/iron-chelating_dom"/>
</dbReference>
<reference evidence="2 3" key="1">
    <citation type="submission" date="2020-08" db="EMBL/GenBank/DDBJ databases">
        <title>Genomic Encyclopedia of Type Strains, Phase IV (KMG-IV): sequencing the most valuable type-strain genomes for metagenomic binning, comparative biology and taxonomic classification.</title>
        <authorList>
            <person name="Goeker M."/>
        </authorList>
    </citation>
    <scope>NUCLEOTIDE SEQUENCE [LARGE SCALE GENOMIC DNA]</scope>
    <source>
        <strain evidence="2 3">DSM 100734</strain>
    </source>
</reference>
<accession>A0A7X0D0B6</accession>
<dbReference type="EMBL" id="JACHEG010000002">
    <property type="protein sequence ID" value="MBB6162281.1"/>
    <property type="molecule type" value="Genomic_DNA"/>
</dbReference>
<evidence type="ECO:0000256" key="1">
    <source>
        <dbReference type="SAM" id="MobiDB-lite"/>
    </source>
</evidence>
<evidence type="ECO:0008006" key="4">
    <source>
        <dbReference type="Google" id="ProtNLM"/>
    </source>
</evidence>
<feature type="region of interest" description="Disordered" evidence="1">
    <location>
        <begin position="1"/>
        <end position="32"/>
    </location>
</feature>
<evidence type="ECO:0000313" key="2">
    <source>
        <dbReference type="EMBL" id="MBB6162281.1"/>
    </source>
</evidence>
<dbReference type="Proteomes" id="UP000547879">
    <property type="component" value="Unassembled WGS sequence"/>
</dbReference>
<proteinExistence type="predicted"/>
<sequence>MTTDGASSGRIGRDFDDALDDNQSSDDPGVADLPDCQACGACCSYSSEWPRFTMETDEALDLVPPQFVAADQRGMRCEDQRCSALSGRVGESTSCLVYEVRPDVCRACAPGDPECRTARWAFGLK</sequence>
<name>A0A7X0D0B6_9HYPH</name>
<organism evidence="2 3">
    <name type="scientific">Rhizobium wenxiniae</name>
    <dbReference type="NCBI Taxonomy" id="1737357"/>
    <lineage>
        <taxon>Bacteria</taxon>
        <taxon>Pseudomonadati</taxon>
        <taxon>Pseudomonadota</taxon>
        <taxon>Alphaproteobacteria</taxon>
        <taxon>Hyphomicrobiales</taxon>
        <taxon>Rhizobiaceae</taxon>
        <taxon>Rhizobium/Agrobacterium group</taxon>
        <taxon>Rhizobium</taxon>
    </lineage>
</organism>
<protein>
    <recommendedName>
        <fullName evidence="4">YkgJ family cysteine cluster protein</fullName>
    </recommendedName>
</protein>
<dbReference type="AlphaFoldDB" id="A0A7X0D0B6"/>